<sequence length="296" mass="33848">MSSIPNYHFDIVYSPLDITEHTVLPRSSELSERHDFWNNVFKFDSPECPESLLLVWSIFVPLSDIAVIDSTGAPEKAFENRQPFVAENPDGSKTFHPVASLPATYPLVSRITTSPGILDEFREVSGRMTEVHDMDWRHIYEAEAAGVTKFYCRDEECKNQPYLYMTKKPELSIDAREKPYVTLGEAVCAIHEWLLSLQEEILVSQTAVYNDDVWGCQNPMLPRDTKFWVTGIWTMDVVRQGVSEPDGHMPWNPITGRGCPKTEEEWEERLEVARKRRAELRAEGDGGHILGMIEVD</sequence>
<name>A0A8H6NXZ4_9PEZI</name>
<evidence type="ECO:0000313" key="2">
    <source>
        <dbReference type="Proteomes" id="UP000639643"/>
    </source>
</evidence>
<organism evidence="1 2">
    <name type="scientific">Colletotrichum musicola</name>
    <dbReference type="NCBI Taxonomy" id="2175873"/>
    <lineage>
        <taxon>Eukaryota</taxon>
        <taxon>Fungi</taxon>
        <taxon>Dikarya</taxon>
        <taxon>Ascomycota</taxon>
        <taxon>Pezizomycotina</taxon>
        <taxon>Sordariomycetes</taxon>
        <taxon>Hypocreomycetidae</taxon>
        <taxon>Glomerellales</taxon>
        <taxon>Glomerellaceae</taxon>
        <taxon>Colletotrichum</taxon>
        <taxon>Colletotrichum orchidearum species complex</taxon>
    </lineage>
</organism>
<reference evidence="1" key="1">
    <citation type="journal article" date="2020" name="Phytopathology">
        <title>Genome Sequence Resources of Colletotrichum truncatum, C. plurivorum, C. musicola, and C. sojae: Four Species Pathogenic to Soybean (Glycine max).</title>
        <authorList>
            <person name="Rogerio F."/>
            <person name="Boufleur T.R."/>
            <person name="Ciampi-Guillardi M."/>
            <person name="Sukno S.A."/>
            <person name="Thon M.R."/>
            <person name="Massola Junior N.S."/>
            <person name="Baroncelli R."/>
        </authorList>
    </citation>
    <scope>NUCLEOTIDE SEQUENCE</scope>
    <source>
        <strain evidence="1">LFN0074</strain>
    </source>
</reference>
<dbReference type="Proteomes" id="UP000639643">
    <property type="component" value="Unassembled WGS sequence"/>
</dbReference>
<gene>
    <name evidence="1" type="ORF">CMUS01_00929</name>
</gene>
<proteinExistence type="predicted"/>
<dbReference type="EMBL" id="WIGM01000013">
    <property type="protein sequence ID" value="KAF6844639.1"/>
    <property type="molecule type" value="Genomic_DNA"/>
</dbReference>
<keyword evidence="2" id="KW-1185">Reference proteome</keyword>
<evidence type="ECO:0000313" key="1">
    <source>
        <dbReference type="EMBL" id="KAF6844639.1"/>
    </source>
</evidence>
<protein>
    <submittedName>
        <fullName evidence="1">Uncharacterized protein</fullName>
    </submittedName>
</protein>
<dbReference type="OrthoDB" id="4837321at2759"/>
<dbReference type="AlphaFoldDB" id="A0A8H6NXZ4"/>
<accession>A0A8H6NXZ4</accession>
<comment type="caution">
    <text evidence="1">The sequence shown here is derived from an EMBL/GenBank/DDBJ whole genome shotgun (WGS) entry which is preliminary data.</text>
</comment>